<organism evidence="1 2">
    <name type="scientific">Caerostris extrusa</name>
    <name type="common">Bark spider</name>
    <name type="synonym">Caerostris bankana</name>
    <dbReference type="NCBI Taxonomy" id="172846"/>
    <lineage>
        <taxon>Eukaryota</taxon>
        <taxon>Metazoa</taxon>
        <taxon>Ecdysozoa</taxon>
        <taxon>Arthropoda</taxon>
        <taxon>Chelicerata</taxon>
        <taxon>Arachnida</taxon>
        <taxon>Araneae</taxon>
        <taxon>Araneomorphae</taxon>
        <taxon>Entelegynae</taxon>
        <taxon>Araneoidea</taxon>
        <taxon>Araneidae</taxon>
        <taxon>Caerostris</taxon>
    </lineage>
</organism>
<dbReference type="Proteomes" id="UP001054945">
    <property type="component" value="Unassembled WGS sequence"/>
</dbReference>
<reference evidence="1 2" key="1">
    <citation type="submission" date="2021-06" db="EMBL/GenBank/DDBJ databases">
        <title>Caerostris extrusa draft genome.</title>
        <authorList>
            <person name="Kono N."/>
            <person name="Arakawa K."/>
        </authorList>
    </citation>
    <scope>NUCLEOTIDE SEQUENCE [LARGE SCALE GENOMIC DNA]</scope>
</reference>
<evidence type="ECO:0000313" key="1">
    <source>
        <dbReference type="EMBL" id="GIY93811.1"/>
    </source>
</evidence>
<proteinExistence type="predicted"/>
<sequence length="104" mass="12547">MKTSESIQVFKDVINKIFYEEEAENLQIGQFPITKHQENKICKTPPFYVFVHNPCFWWLWWCALLQYRHYGGYYLLATTVAFAAHPHQHNYYGAYNPALSYYWK</sequence>
<gene>
    <name evidence="1" type="ORF">CEXT_553131</name>
</gene>
<comment type="caution">
    <text evidence="1">The sequence shown here is derived from an EMBL/GenBank/DDBJ whole genome shotgun (WGS) entry which is preliminary data.</text>
</comment>
<evidence type="ECO:0000313" key="2">
    <source>
        <dbReference type="Proteomes" id="UP001054945"/>
    </source>
</evidence>
<dbReference type="EMBL" id="BPLR01017709">
    <property type="protein sequence ID" value="GIY93811.1"/>
    <property type="molecule type" value="Genomic_DNA"/>
</dbReference>
<keyword evidence="2" id="KW-1185">Reference proteome</keyword>
<name>A0AAV4XIK6_CAEEX</name>
<dbReference type="AlphaFoldDB" id="A0AAV4XIK6"/>
<accession>A0AAV4XIK6</accession>
<protein>
    <submittedName>
        <fullName evidence="1">Uncharacterized protein</fullName>
    </submittedName>
</protein>